<dbReference type="Proteomes" id="UP000250235">
    <property type="component" value="Unassembled WGS sequence"/>
</dbReference>
<accession>A0A2Z7A228</accession>
<dbReference type="EMBL" id="KV020104">
    <property type="protein sequence ID" value="KZV15361.1"/>
    <property type="molecule type" value="Genomic_DNA"/>
</dbReference>
<organism evidence="2 3">
    <name type="scientific">Dorcoceras hygrometricum</name>
    <dbReference type="NCBI Taxonomy" id="472368"/>
    <lineage>
        <taxon>Eukaryota</taxon>
        <taxon>Viridiplantae</taxon>
        <taxon>Streptophyta</taxon>
        <taxon>Embryophyta</taxon>
        <taxon>Tracheophyta</taxon>
        <taxon>Spermatophyta</taxon>
        <taxon>Magnoliopsida</taxon>
        <taxon>eudicotyledons</taxon>
        <taxon>Gunneridae</taxon>
        <taxon>Pentapetalae</taxon>
        <taxon>asterids</taxon>
        <taxon>lamiids</taxon>
        <taxon>Lamiales</taxon>
        <taxon>Gesneriaceae</taxon>
        <taxon>Didymocarpoideae</taxon>
        <taxon>Trichosporeae</taxon>
        <taxon>Loxocarpinae</taxon>
        <taxon>Dorcoceras</taxon>
    </lineage>
</organism>
<gene>
    <name evidence="2" type="ORF">F511_20346</name>
</gene>
<evidence type="ECO:0000313" key="2">
    <source>
        <dbReference type="EMBL" id="KZV15361.1"/>
    </source>
</evidence>
<evidence type="ECO:0000256" key="1">
    <source>
        <dbReference type="SAM" id="MobiDB-lite"/>
    </source>
</evidence>
<evidence type="ECO:0000313" key="3">
    <source>
        <dbReference type="Proteomes" id="UP000250235"/>
    </source>
</evidence>
<dbReference type="AlphaFoldDB" id="A0A2Z7A228"/>
<feature type="region of interest" description="Disordered" evidence="1">
    <location>
        <begin position="27"/>
        <end position="69"/>
    </location>
</feature>
<keyword evidence="3" id="KW-1185">Reference proteome</keyword>
<name>A0A2Z7A228_9LAMI</name>
<proteinExistence type="predicted"/>
<reference evidence="2 3" key="1">
    <citation type="journal article" date="2015" name="Proc. Natl. Acad. Sci. U.S.A.">
        <title>The resurrection genome of Boea hygrometrica: A blueprint for survival of dehydration.</title>
        <authorList>
            <person name="Xiao L."/>
            <person name="Yang G."/>
            <person name="Zhang L."/>
            <person name="Yang X."/>
            <person name="Zhao S."/>
            <person name="Ji Z."/>
            <person name="Zhou Q."/>
            <person name="Hu M."/>
            <person name="Wang Y."/>
            <person name="Chen M."/>
            <person name="Xu Y."/>
            <person name="Jin H."/>
            <person name="Xiao X."/>
            <person name="Hu G."/>
            <person name="Bao F."/>
            <person name="Hu Y."/>
            <person name="Wan P."/>
            <person name="Li L."/>
            <person name="Deng X."/>
            <person name="Kuang T."/>
            <person name="Xiang C."/>
            <person name="Zhu J.K."/>
            <person name="Oliver M.J."/>
            <person name="He Y."/>
        </authorList>
    </citation>
    <scope>NUCLEOTIDE SEQUENCE [LARGE SCALE GENOMIC DNA]</scope>
    <source>
        <strain evidence="3">cv. XS01</strain>
    </source>
</reference>
<sequence>MHPRVEPVYVSPSLNYEITENRGDNLAQDAHQSRPNLHRDKCPSASRAEQSVQRRVKRSSPPPSTSINTQVLIIPHQPAYPTHRYPEVVTARRLRGFGYIKYLV</sequence>
<protein>
    <submittedName>
        <fullName evidence="2">AMSH-like ubiquitin thioesterase 3</fullName>
    </submittedName>
</protein>